<dbReference type="Proteomes" id="UP000184130">
    <property type="component" value="Unassembled WGS sequence"/>
</dbReference>
<dbReference type="RefSeq" id="WP_073207490.1">
    <property type="nucleotide sequence ID" value="NZ_CP071890.1"/>
</dbReference>
<evidence type="ECO:0000313" key="2">
    <source>
        <dbReference type="Proteomes" id="UP000184130"/>
    </source>
</evidence>
<evidence type="ECO:0000313" key="1">
    <source>
        <dbReference type="EMBL" id="SHK67922.1"/>
    </source>
</evidence>
<name>A0A1M6UFA1_XYLRU</name>
<dbReference type="OrthoDB" id="1070483at2"/>
<protein>
    <submittedName>
        <fullName evidence="1">Uncharacterized protein</fullName>
    </submittedName>
</protein>
<sequence length="85" mass="9660">MNIDTTNMCSHLKKKLFEGDGVYHLLWVAMQDDSEITAIVRSRQLHVYRNGKKILVLAGKATPKVIREDRLTKFLGGAITIYSKL</sequence>
<gene>
    <name evidence="1" type="ORF">SAMN05216463_10935</name>
</gene>
<organism evidence="1 2">
    <name type="scientific">Xylanibacter ruminicola</name>
    <name type="common">Prevotella ruminicola</name>
    <dbReference type="NCBI Taxonomy" id="839"/>
    <lineage>
        <taxon>Bacteria</taxon>
        <taxon>Pseudomonadati</taxon>
        <taxon>Bacteroidota</taxon>
        <taxon>Bacteroidia</taxon>
        <taxon>Bacteroidales</taxon>
        <taxon>Prevotellaceae</taxon>
        <taxon>Xylanibacter</taxon>
    </lineage>
</organism>
<dbReference type="AlphaFoldDB" id="A0A1M6UFA1"/>
<accession>A0A1M6UFA1</accession>
<dbReference type="EMBL" id="FRBD01000009">
    <property type="protein sequence ID" value="SHK67922.1"/>
    <property type="molecule type" value="Genomic_DNA"/>
</dbReference>
<reference evidence="1 2" key="1">
    <citation type="submission" date="2016-11" db="EMBL/GenBank/DDBJ databases">
        <authorList>
            <person name="Jaros S."/>
            <person name="Januszkiewicz K."/>
            <person name="Wedrychowicz H."/>
        </authorList>
    </citation>
    <scope>NUCLEOTIDE SEQUENCE [LARGE SCALE GENOMIC DNA]</scope>
    <source>
        <strain evidence="1 2">KHT3</strain>
    </source>
</reference>
<proteinExistence type="predicted"/>